<dbReference type="EMBL" id="CAJQUM010000001">
    <property type="protein sequence ID" value="CAG4883147.1"/>
    <property type="molecule type" value="Genomic_DNA"/>
</dbReference>
<evidence type="ECO:0000259" key="3">
    <source>
        <dbReference type="Pfam" id="PF04773"/>
    </source>
</evidence>
<feature type="compositionally biased region" description="Basic and acidic residues" evidence="1">
    <location>
        <begin position="219"/>
        <end position="238"/>
    </location>
</feature>
<evidence type="ECO:0000313" key="4">
    <source>
        <dbReference type="EMBL" id="CAG4883147.1"/>
    </source>
</evidence>
<dbReference type="Pfam" id="PF04773">
    <property type="entry name" value="FecR"/>
    <property type="match status" value="1"/>
</dbReference>
<dbReference type="PANTHER" id="PTHR38731:SF1">
    <property type="entry name" value="FECR PROTEIN DOMAIN-CONTAINING PROTEIN"/>
    <property type="match status" value="1"/>
</dbReference>
<reference evidence="4" key="1">
    <citation type="submission" date="2021-04" db="EMBL/GenBank/DDBJ databases">
        <authorList>
            <person name="Hornung B."/>
        </authorList>
    </citation>
    <scope>NUCLEOTIDE SEQUENCE</scope>
    <source>
        <strain evidence="4">G5G6</strain>
    </source>
</reference>
<keyword evidence="5" id="KW-1185">Reference proteome</keyword>
<comment type="caution">
    <text evidence="4">The sequence shown here is derived from an EMBL/GenBank/DDBJ whole genome shotgun (WGS) entry which is preliminary data.</text>
</comment>
<organism evidence="4 5">
    <name type="scientific">Georgfuchsia toluolica</name>
    <dbReference type="NCBI Taxonomy" id="424218"/>
    <lineage>
        <taxon>Bacteria</taxon>
        <taxon>Pseudomonadati</taxon>
        <taxon>Pseudomonadota</taxon>
        <taxon>Betaproteobacteria</taxon>
        <taxon>Nitrosomonadales</taxon>
        <taxon>Sterolibacteriaceae</taxon>
        <taxon>Georgfuchsia</taxon>
    </lineage>
</organism>
<feature type="domain" description="FecR protein" evidence="3">
    <location>
        <begin position="60"/>
        <end position="145"/>
    </location>
</feature>
<evidence type="ECO:0000313" key="5">
    <source>
        <dbReference type="Proteomes" id="UP000742786"/>
    </source>
</evidence>
<sequence>MKTRNLLLCMAGLAALFLDATAAWADTAGHIQFVNGDVQVVSPGGMARALRKGDAINEGDTISSARDASAQVKMVDGGFIAVRPDTQLKFDSFKFSTRQGEPENSFFSLVKGSFRAVTGLIGRVNRQEYKITTPVATIGIRGTDHETAFVPNALPGVPAGAYSKVNLGETSLTTDVGSINVKPNQMGYARGMTHIPELLPINTNLFTVAVAPAKEPKVIGAKEKEEKGGGQDNHDTRTVEPPIRDTAVVDNTSEGAGILASVPIAPAVTDTTGTTVVTPPQTTIPVIATNDSLTLDTTNQTVSAGPDTPPAPVQNGTFGIEAQAAADAAASAAAAAQAAASAATASNTTLTGIAQVSTAPATTAISTASANIATATTAVTTATALTPADATAAAANATAAQNAATAAAALAATAQGALTTHGTFADVTAGPANIATQNANSSLQAASTAVQTAAGNVSTQNDALTSAQAAASTALTSAGNALTTANTNLTAANTQNATIITAQSSAATPLSAAQTAATNAQNAAAAAAAAAAQAATLQAAGDLTGAQAQLTIAQQQLAIAQAQQVNAQAAQTAVATQLTNAQTAQTAADAAVTTAANTATAAATDAATASTQASAAQTAANSATAALATTGSQLAVVSSNATTVTANAPIAAYNNPAVAGNFIGATMASVPVTGGFNTAFTPDTPLQPNTSYVLDGSGNLVEMRNAPFQVQTNQNGIVLTPAITGTTGADIKWSGGTAADTFKLADNSIYLGRWVNPTITVTDNANPANVFTYTPLDNVWIALLPPLTGYVQSLVGTTTYTMAGHTTPVDAFGNLGVLTSAALTADFTNQLVSAAVNLTMSTGSMAGTFNVAANNMPIQGSGFGVPNSSALTTSCSGTGCAAGPTGYSADLGGNFAGTAAASAAFSYNIWPTTTLISDPATNSVQGLVAFTTTTPPTVSSGGPFAAIAATGTAVAYTGAYGGSFSFIAAPGDVTPAGNPTTFTQRYGDISGYWTDVLNGASTTTPPTTTTNGITFGVWETVASVDIHEHHVIMPGEGSGTAHAYMFGAEGYLDSPVAFFNGINGNTGPLVGTFSYNKVAMTSYDNNSNNWATGTALSASMSADFTHQTANVALAGTMGATSWTSAGSGMPITFLDSFNGTGASFNSSSPVITVNTLACSTCGGNINGSFVGQNYAGAIVQYNVWDNNGLNVDGLVAFDRMPVGTNPTVINSAPNPAMTSYVLTNNSYNVERPTSITTDTATGVLTGWGVGGFNSTVAPAAGSVAQTAVGSGSGTINWGEWATGSVADNTFSYVPGTAQLHWITAPEPTPVYLSEVLTTTATYHFVDGDVTSNGGTFDVWTPTPIHGTVNGGSSLTVNFATQSVAVNLGLAVNGHDWLASTSDASLQYQNSDTLNSFNADSKRLPSEPGYLTVTVDATPASGNLAGQLVGSGLDGAFLKFNLDGQVINPGPTPGYEFVQGVAAFGADVPNDPLTPYKIAVAMVNDPVLMDGSDPMVGGYQALTKVAFDGSGNLIKLYGEKDDKIEFSLGTLGSAFTGASSAGPACSPCTDAVTGIAWGRWAPGVTATITEAGASPQVVPINGGGVHWIATPELSGPTTLPVSGTYDYVVAGGTNPTDSTGGVGTLNSASLRADFTNQKVNVGVNATVGATTIDASASNVPIFKNATFNADTVSGLAVACSGSGTACGAPGTPRGEIRGGFGGAGAMGAVMIYGFLPNPAVQNIITGVVALHR</sequence>
<feature type="signal peptide" evidence="2">
    <location>
        <begin position="1"/>
        <end position="25"/>
    </location>
</feature>
<proteinExistence type="predicted"/>
<dbReference type="InterPro" id="IPR006860">
    <property type="entry name" value="FecR"/>
</dbReference>
<feature type="region of interest" description="Disordered" evidence="1">
    <location>
        <begin position="219"/>
        <end position="239"/>
    </location>
</feature>
<keyword evidence="2" id="KW-0732">Signal</keyword>
<protein>
    <recommendedName>
        <fullName evidence="3">FecR protein domain-containing protein</fullName>
    </recommendedName>
</protein>
<feature type="chain" id="PRO_5037091843" description="FecR protein domain-containing protein" evidence="2">
    <location>
        <begin position="26"/>
        <end position="1731"/>
    </location>
</feature>
<evidence type="ECO:0000256" key="2">
    <source>
        <dbReference type="SAM" id="SignalP"/>
    </source>
</evidence>
<accession>A0A916J219</accession>
<dbReference type="Proteomes" id="UP000742786">
    <property type="component" value="Unassembled WGS sequence"/>
</dbReference>
<dbReference type="PANTHER" id="PTHR38731">
    <property type="entry name" value="LIPL45-RELATED LIPOPROTEIN-RELATED"/>
    <property type="match status" value="1"/>
</dbReference>
<name>A0A916J219_9PROT</name>
<gene>
    <name evidence="4" type="ORF">GTOL_11029</name>
</gene>
<evidence type="ECO:0000256" key="1">
    <source>
        <dbReference type="SAM" id="MobiDB-lite"/>
    </source>
</evidence>
<dbReference type="RefSeq" id="WP_220635143.1">
    <property type="nucleotide sequence ID" value="NZ_CAJQUM010000001.1"/>
</dbReference>